<evidence type="ECO:0000256" key="1">
    <source>
        <dbReference type="ARBA" id="ARBA00004479"/>
    </source>
</evidence>
<evidence type="ECO:0000256" key="3">
    <source>
        <dbReference type="ARBA" id="ARBA00022473"/>
    </source>
</evidence>
<evidence type="ECO:0000313" key="12">
    <source>
        <dbReference type="EMBL" id="KAL2731310.1"/>
    </source>
</evidence>
<feature type="domain" description="GOLD" evidence="11">
    <location>
        <begin position="76"/>
        <end position="158"/>
    </location>
</feature>
<keyword evidence="7 10" id="KW-0472">Membrane</keyword>
<evidence type="ECO:0000256" key="9">
    <source>
        <dbReference type="RuleBase" id="RU003827"/>
    </source>
</evidence>
<dbReference type="GO" id="GO:0012505">
    <property type="term" value="C:endomembrane system"/>
    <property type="evidence" value="ECO:0007669"/>
    <property type="project" value="UniProtKB-SubCell"/>
</dbReference>
<dbReference type="PROSITE" id="PS50866">
    <property type="entry name" value="GOLD"/>
    <property type="match status" value="1"/>
</dbReference>
<keyword evidence="5" id="KW-0732">Signal</keyword>
<evidence type="ECO:0000256" key="5">
    <source>
        <dbReference type="ARBA" id="ARBA00022729"/>
    </source>
</evidence>
<sequence length="260" mass="29850">MALNHISVQLLRSNTNVTSNRESTIPSQIRFAKRIVVRRRTMDYWSTWMLIVSMLFHTILLTGGVELSFELSDNAKECFYQEIEKNVSSTLEFQVVTGGQYDVDVTLEAPNKEIIYKQVKTQFDSHPFVPTMSGVYKVCFSNEFSTFSHKLVYMDFQVGNELPLPGLGEHVTVMTQMESSAQVVHENLNNIIDYQTHHRLREAQGRQVLVLKNLFTERKPFSLFVAEIKRQHIHLNNLVSGDTHLRTLDVVMIVSGIQIS</sequence>
<keyword evidence="6 10" id="KW-1133">Transmembrane helix</keyword>
<protein>
    <submittedName>
        <fullName evidence="12">Transmembrane emp24 domain-containing protein 7-like</fullName>
    </submittedName>
</protein>
<proteinExistence type="inferred from homology"/>
<dbReference type="SMART" id="SM01190">
    <property type="entry name" value="EMP24_GP25L"/>
    <property type="match status" value="1"/>
</dbReference>
<evidence type="ECO:0000256" key="10">
    <source>
        <dbReference type="SAM" id="Phobius"/>
    </source>
</evidence>
<gene>
    <name evidence="12" type="ORF">V1478_004855</name>
</gene>
<evidence type="ECO:0000259" key="11">
    <source>
        <dbReference type="PROSITE" id="PS50866"/>
    </source>
</evidence>
<comment type="caution">
    <text evidence="12">The sequence shown here is derived from an EMBL/GenBank/DDBJ whole genome shotgun (WGS) entry which is preliminary data.</text>
</comment>
<evidence type="ECO:0000256" key="2">
    <source>
        <dbReference type="ARBA" id="ARBA00007104"/>
    </source>
</evidence>
<reference evidence="12 13" key="1">
    <citation type="journal article" date="2024" name="Ann. Entomol. Soc. Am.">
        <title>Genomic analyses of the southern and eastern yellowjacket wasps (Hymenoptera: Vespidae) reveal evolutionary signatures of social life.</title>
        <authorList>
            <person name="Catto M.A."/>
            <person name="Caine P.B."/>
            <person name="Orr S.E."/>
            <person name="Hunt B.G."/>
            <person name="Goodisman M.A.D."/>
        </authorList>
    </citation>
    <scope>NUCLEOTIDE SEQUENCE [LARGE SCALE GENOMIC DNA]</scope>
    <source>
        <strain evidence="12">233</strain>
        <tissue evidence="12">Head and thorax</tissue>
    </source>
</reference>
<evidence type="ECO:0000313" key="13">
    <source>
        <dbReference type="Proteomes" id="UP001607302"/>
    </source>
</evidence>
<dbReference type="GO" id="GO:0016020">
    <property type="term" value="C:membrane"/>
    <property type="evidence" value="ECO:0007669"/>
    <property type="project" value="UniProtKB-SubCell"/>
</dbReference>
<keyword evidence="13" id="KW-1185">Reference proteome</keyword>
<evidence type="ECO:0000256" key="7">
    <source>
        <dbReference type="ARBA" id="ARBA00023136"/>
    </source>
</evidence>
<evidence type="ECO:0000256" key="8">
    <source>
        <dbReference type="ARBA" id="ARBA00037847"/>
    </source>
</evidence>
<dbReference type="EMBL" id="JAUDFV010000105">
    <property type="protein sequence ID" value="KAL2731310.1"/>
    <property type="molecule type" value="Genomic_DNA"/>
</dbReference>
<keyword evidence="3" id="KW-0217">Developmental protein</keyword>
<evidence type="ECO:0000256" key="6">
    <source>
        <dbReference type="ARBA" id="ARBA00022989"/>
    </source>
</evidence>
<dbReference type="InterPro" id="IPR036598">
    <property type="entry name" value="GOLD_dom_sf"/>
</dbReference>
<dbReference type="Proteomes" id="UP001607302">
    <property type="component" value="Unassembled WGS sequence"/>
</dbReference>
<name>A0ABD2BF82_VESSQ</name>
<dbReference type="InterPro" id="IPR015720">
    <property type="entry name" value="Emp24-like"/>
</dbReference>
<dbReference type="Pfam" id="PF01105">
    <property type="entry name" value="EMP24_GP25L"/>
    <property type="match status" value="1"/>
</dbReference>
<feature type="transmembrane region" description="Helical" evidence="10">
    <location>
        <begin position="48"/>
        <end position="69"/>
    </location>
</feature>
<dbReference type="SUPFAM" id="SSF101576">
    <property type="entry name" value="Supernatant protein factor (SPF), C-terminal domain"/>
    <property type="match status" value="1"/>
</dbReference>
<organism evidence="12 13">
    <name type="scientific">Vespula squamosa</name>
    <name type="common">Southern yellow jacket</name>
    <name type="synonym">Wasp</name>
    <dbReference type="NCBI Taxonomy" id="30214"/>
    <lineage>
        <taxon>Eukaryota</taxon>
        <taxon>Metazoa</taxon>
        <taxon>Ecdysozoa</taxon>
        <taxon>Arthropoda</taxon>
        <taxon>Hexapoda</taxon>
        <taxon>Insecta</taxon>
        <taxon>Pterygota</taxon>
        <taxon>Neoptera</taxon>
        <taxon>Endopterygota</taxon>
        <taxon>Hymenoptera</taxon>
        <taxon>Apocrita</taxon>
        <taxon>Aculeata</taxon>
        <taxon>Vespoidea</taxon>
        <taxon>Vespidae</taxon>
        <taxon>Vespinae</taxon>
        <taxon>Vespula</taxon>
    </lineage>
</organism>
<dbReference type="InterPro" id="IPR009038">
    <property type="entry name" value="GOLD_dom"/>
</dbReference>
<dbReference type="AlphaFoldDB" id="A0ABD2BF82"/>
<comment type="subcellular location">
    <subcellularLocation>
        <location evidence="8">Endomembrane system</location>
        <topology evidence="8">Single-pass membrane protein</topology>
    </subcellularLocation>
    <subcellularLocation>
        <location evidence="1 9">Membrane</location>
        <topology evidence="1 9">Single-pass type I membrane protein</topology>
    </subcellularLocation>
</comment>
<evidence type="ECO:0000256" key="4">
    <source>
        <dbReference type="ARBA" id="ARBA00022692"/>
    </source>
</evidence>
<accession>A0ABD2BF82</accession>
<comment type="similarity">
    <text evidence="2 9">Belongs to the EMP24/GP25L family.</text>
</comment>
<keyword evidence="4 9" id="KW-0812">Transmembrane</keyword>
<dbReference type="PANTHER" id="PTHR22811">
    <property type="entry name" value="TRANSMEMBRANE EMP24 DOMAIN-CONTAINING PROTEIN"/>
    <property type="match status" value="1"/>
</dbReference>